<dbReference type="RefSeq" id="WP_145203184.1">
    <property type="nucleotide sequence ID" value="NZ_CP036434.1"/>
</dbReference>
<evidence type="ECO:0000313" key="3">
    <source>
        <dbReference type="Proteomes" id="UP000320390"/>
    </source>
</evidence>
<feature type="signal peptide" evidence="1">
    <location>
        <begin position="1"/>
        <end position="32"/>
    </location>
</feature>
<keyword evidence="3" id="KW-1185">Reference proteome</keyword>
<proteinExistence type="predicted"/>
<dbReference type="EMBL" id="CP036434">
    <property type="protein sequence ID" value="QDV09202.1"/>
    <property type="molecule type" value="Genomic_DNA"/>
</dbReference>
<name>A0A518EYN8_9BACT</name>
<dbReference type="AlphaFoldDB" id="A0A518EYN8"/>
<accession>A0A518EYN8</accession>
<evidence type="ECO:0000313" key="2">
    <source>
        <dbReference type="EMBL" id="QDV09202.1"/>
    </source>
</evidence>
<protein>
    <submittedName>
        <fullName evidence="2">Uncharacterized protein</fullName>
    </submittedName>
</protein>
<feature type="chain" id="PRO_5022228505" evidence="1">
    <location>
        <begin position="33"/>
        <end position="567"/>
    </location>
</feature>
<dbReference type="OrthoDB" id="304150at2"/>
<gene>
    <name evidence="2" type="ORF">Poly30_47590</name>
</gene>
<reference evidence="2 3" key="1">
    <citation type="submission" date="2019-02" db="EMBL/GenBank/DDBJ databases">
        <title>Deep-cultivation of Planctomycetes and their phenomic and genomic characterization uncovers novel biology.</title>
        <authorList>
            <person name="Wiegand S."/>
            <person name="Jogler M."/>
            <person name="Boedeker C."/>
            <person name="Pinto D."/>
            <person name="Vollmers J."/>
            <person name="Rivas-Marin E."/>
            <person name="Kohn T."/>
            <person name="Peeters S.H."/>
            <person name="Heuer A."/>
            <person name="Rast P."/>
            <person name="Oberbeckmann S."/>
            <person name="Bunk B."/>
            <person name="Jeske O."/>
            <person name="Meyerdierks A."/>
            <person name="Storesund J.E."/>
            <person name="Kallscheuer N."/>
            <person name="Luecker S."/>
            <person name="Lage O.M."/>
            <person name="Pohl T."/>
            <person name="Merkel B.J."/>
            <person name="Hornburger P."/>
            <person name="Mueller R.-W."/>
            <person name="Bruemmer F."/>
            <person name="Labrenz M."/>
            <person name="Spormann A.M."/>
            <person name="Op den Camp H."/>
            <person name="Overmann J."/>
            <person name="Amann R."/>
            <person name="Jetten M.S.M."/>
            <person name="Mascher T."/>
            <person name="Medema M.H."/>
            <person name="Devos D.P."/>
            <person name="Kaster A.-K."/>
            <person name="Ovreas L."/>
            <person name="Rohde M."/>
            <person name="Galperin M.Y."/>
            <person name="Jogler C."/>
        </authorList>
    </citation>
    <scope>NUCLEOTIDE SEQUENCE [LARGE SCALE GENOMIC DNA]</scope>
    <source>
        <strain evidence="2 3">Poly30</strain>
    </source>
</reference>
<evidence type="ECO:0000256" key="1">
    <source>
        <dbReference type="SAM" id="SignalP"/>
    </source>
</evidence>
<organism evidence="2 3">
    <name type="scientific">Saltatorellus ferox</name>
    <dbReference type="NCBI Taxonomy" id="2528018"/>
    <lineage>
        <taxon>Bacteria</taxon>
        <taxon>Pseudomonadati</taxon>
        <taxon>Planctomycetota</taxon>
        <taxon>Planctomycetia</taxon>
        <taxon>Planctomycetia incertae sedis</taxon>
        <taxon>Saltatorellus</taxon>
    </lineage>
</organism>
<sequence length="567" mass="58043" precursor="true">MRALAPSVSLFPRFSCTSLAISLSVAAGSASAQTAILKEGDPAPNGTFGQAITRLDHPVAQGDSAFGCLVQTGGLAGPETLYWGGAPGGSPGVLHVQGVYGGATQVSLSTEFGLGGGRAIYSSSVTLAGAAGTLDSIWAGATPVTVEGQPVAGVSGLVYKDLLFPGATAAGDPYFFANLTDVLGGQTLSRGLFIDNVPVLRDGQNLSNVFQDVAAVGFDFAVSSDGSHYLVEVALENLPLAENNALVLDGAVLQIGGEFVRESVVIPASAGGIGDAWLRFSDFAINPSGALAFSGDTSASSSQNAFLARNDGIRFREGDVLDGLTLDGRTDAFDLNANGVLAHQWPVEFPSGDSGDAVFIEDRVVVKTGDAVDWNGDGTLDPGVTIQFFASDDSLALSDAGLLYFIANVNVGAATVEALFRMDTGGLISSNYCQANANTTGVPAQISAEGSPFAADNDLTLVCTDMPQGAFGFFVTSQTQGFIANPGGSAGNLCLVGSIGRFQQQIQNSGTQGTFQIPVDLTALPQPMGTAAVSAGQTWNFSTWFRDSDGMGGATSNFSNGIEIQFL</sequence>
<dbReference type="Proteomes" id="UP000320390">
    <property type="component" value="Chromosome"/>
</dbReference>
<keyword evidence="1" id="KW-0732">Signal</keyword>